<name>D0SJK2_ACIJU</name>
<evidence type="ECO:0008006" key="3">
    <source>
        <dbReference type="Google" id="ProtNLM"/>
    </source>
</evidence>
<protein>
    <recommendedName>
        <fullName evidence="3">Lipoprotein</fullName>
    </recommendedName>
</protein>
<accession>D0SJK2</accession>
<proteinExistence type="predicted"/>
<evidence type="ECO:0000313" key="2">
    <source>
        <dbReference type="Proteomes" id="UP000018442"/>
    </source>
</evidence>
<gene>
    <name evidence="1" type="ORF">HMPREF0026_01300</name>
</gene>
<dbReference type="PROSITE" id="PS51257">
    <property type="entry name" value="PROKAR_LIPOPROTEIN"/>
    <property type="match status" value="1"/>
</dbReference>
<dbReference type="EMBL" id="GG705011">
    <property type="protein sequence ID" value="EEY94024.1"/>
    <property type="molecule type" value="Genomic_DNA"/>
</dbReference>
<organism evidence="1 2">
    <name type="scientific">Acinetobacter junii SH205</name>
    <dbReference type="NCBI Taxonomy" id="575587"/>
    <lineage>
        <taxon>Bacteria</taxon>
        <taxon>Pseudomonadati</taxon>
        <taxon>Pseudomonadota</taxon>
        <taxon>Gammaproteobacteria</taxon>
        <taxon>Moraxellales</taxon>
        <taxon>Moraxellaceae</taxon>
        <taxon>Acinetobacter</taxon>
    </lineage>
</organism>
<dbReference type="AlphaFoldDB" id="D0SJK2"/>
<sequence>MKKIILFGMVSLLIGLSGCGEKEPTEKELNMHREMMAQESVKKILKDPDSAKFQNMNGLCGEVNSKNGFGAYMGFVRFIGTPEITIIEGENSQVDQATFNEVWSKMCT</sequence>
<dbReference type="HOGENOM" id="CLU_120804_1_0_6"/>
<reference evidence="2" key="1">
    <citation type="journal article" date="2012" name="PLoS ONE">
        <title>The success of Acinetobacter species; genetic, metabolic and virulence attributes.</title>
        <authorList>
            <person name="Peleg A.Y."/>
            <person name="de Breij A."/>
            <person name="Adams M.D."/>
            <person name="Cerqueira G.M."/>
            <person name="Mocali S."/>
            <person name="Galardini M."/>
            <person name="Nibbering P.H."/>
            <person name="Earl A.M."/>
            <person name="Ward D.V."/>
            <person name="Paterson D.L."/>
            <person name="Seifert H."/>
            <person name="Dijkshoorn L."/>
        </authorList>
    </citation>
    <scope>NUCLEOTIDE SEQUENCE [LARGE SCALE GENOMIC DNA]</scope>
    <source>
        <strain evidence="2">SH205</strain>
    </source>
</reference>
<evidence type="ECO:0000313" key="1">
    <source>
        <dbReference type="EMBL" id="EEY94024.1"/>
    </source>
</evidence>
<dbReference type="RefSeq" id="WP_005402846.1">
    <property type="nucleotide sequence ID" value="NZ_GG705011.1"/>
</dbReference>
<dbReference type="Proteomes" id="UP000018442">
    <property type="component" value="Unassembled WGS sequence"/>
</dbReference>